<dbReference type="InterPro" id="IPR017452">
    <property type="entry name" value="GPCR_Rhodpsn_7TM"/>
</dbReference>
<evidence type="ECO:0000259" key="7">
    <source>
        <dbReference type="PROSITE" id="PS50262"/>
    </source>
</evidence>
<dbReference type="Proteomes" id="UP000054359">
    <property type="component" value="Unassembled WGS sequence"/>
</dbReference>
<sequence length="171" mass="19218">MFIIIKRDRQSARPVILKKHEDAALALRFFFIVLTDCLCWIPIVLIKLLAFVGVTISHNLYACVVVFILPINSAINPVLYTIAARTELRRRIEKWLERTLICLQRFECVVRSGQKTPTSSALTQSLTTTESRSISSGSILPSSTLTTSTGGETERCVMYHSRRDSELSTAI</sequence>
<evidence type="ECO:0000256" key="1">
    <source>
        <dbReference type="ARBA" id="ARBA00004370"/>
    </source>
</evidence>
<keyword evidence="3 6" id="KW-1133">Transmembrane helix</keyword>
<keyword evidence="9" id="KW-1185">Reference proteome</keyword>
<keyword evidence="4 6" id="KW-0472">Membrane</keyword>
<dbReference type="GO" id="GO:0005886">
    <property type="term" value="C:plasma membrane"/>
    <property type="evidence" value="ECO:0007669"/>
    <property type="project" value="TreeGrafter"/>
</dbReference>
<dbReference type="AlphaFoldDB" id="A0A087T0C5"/>
<evidence type="ECO:0000256" key="2">
    <source>
        <dbReference type="ARBA" id="ARBA00022692"/>
    </source>
</evidence>
<organism evidence="8 9">
    <name type="scientific">Stegodyphus mimosarum</name>
    <name type="common">African social velvet spider</name>
    <dbReference type="NCBI Taxonomy" id="407821"/>
    <lineage>
        <taxon>Eukaryota</taxon>
        <taxon>Metazoa</taxon>
        <taxon>Ecdysozoa</taxon>
        <taxon>Arthropoda</taxon>
        <taxon>Chelicerata</taxon>
        <taxon>Arachnida</taxon>
        <taxon>Araneae</taxon>
        <taxon>Araneomorphae</taxon>
        <taxon>Entelegynae</taxon>
        <taxon>Eresoidea</taxon>
        <taxon>Eresidae</taxon>
        <taxon>Stegodyphus</taxon>
    </lineage>
</organism>
<dbReference type="PANTHER" id="PTHR24372">
    <property type="entry name" value="GLYCOPROTEIN HORMONE RECEPTOR"/>
    <property type="match status" value="1"/>
</dbReference>
<name>A0A087T0C5_STEMI</name>
<evidence type="ECO:0000313" key="9">
    <source>
        <dbReference type="Proteomes" id="UP000054359"/>
    </source>
</evidence>
<feature type="domain" description="G-protein coupled receptors family 1 profile" evidence="7">
    <location>
        <begin position="1"/>
        <end position="80"/>
    </location>
</feature>
<evidence type="ECO:0000256" key="5">
    <source>
        <dbReference type="SAM" id="MobiDB-lite"/>
    </source>
</evidence>
<dbReference type="OrthoDB" id="6022531at2759"/>
<evidence type="ECO:0000256" key="4">
    <source>
        <dbReference type="ARBA" id="ARBA00023136"/>
    </source>
</evidence>
<evidence type="ECO:0000313" key="8">
    <source>
        <dbReference type="EMBL" id="KFM58564.1"/>
    </source>
</evidence>
<keyword evidence="8" id="KW-0675">Receptor</keyword>
<feature type="compositionally biased region" description="Low complexity" evidence="5">
    <location>
        <begin position="121"/>
        <end position="151"/>
    </location>
</feature>
<dbReference type="GO" id="GO:0007189">
    <property type="term" value="P:adenylate cyclase-activating G protein-coupled receptor signaling pathway"/>
    <property type="evidence" value="ECO:0007669"/>
    <property type="project" value="TreeGrafter"/>
</dbReference>
<evidence type="ECO:0000256" key="3">
    <source>
        <dbReference type="ARBA" id="ARBA00022989"/>
    </source>
</evidence>
<feature type="transmembrane region" description="Helical" evidence="6">
    <location>
        <begin position="59"/>
        <end position="82"/>
    </location>
</feature>
<dbReference type="SUPFAM" id="SSF81321">
    <property type="entry name" value="Family A G protein-coupled receptor-like"/>
    <property type="match status" value="1"/>
</dbReference>
<dbReference type="Gene3D" id="1.20.1070.10">
    <property type="entry name" value="Rhodopsin 7-helix transmembrane proteins"/>
    <property type="match status" value="1"/>
</dbReference>
<dbReference type="PROSITE" id="PS50262">
    <property type="entry name" value="G_PROTEIN_RECEP_F1_2"/>
    <property type="match status" value="1"/>
</dbReference>
<keyword evidence="2 6" id="KW-0812">Transmembrane</keyword>
<dbReference type="EMBL" id="KK112793">
    <property type="protein sequence ID" value="KFM58564.1"/>
    <property type="molecule type" value="Genomic_DNA"/>
</dbReference>
<protein>
    <submittedName>
        <fullName evidence="8">Relaxin receptor 1</fullName>
    </submittedName>
</protein>
<accession>A0A087T0C5</accession>
<dbReference type="GO" id="GO:0009755">
    <property type="term" value="P:hormone-mediated signaling pathway"/>
    <property type="evidence" value="ECO:0007669"/>
    <property type="project" value="TreeGrafter"/>
</dbReference>
<feature type="non-terminal residue" evidence="8">
    <location>
        <position position="171"/>
    </location>
</feature>
<gene>
    <name evidence="8" type="ORF">X975_13544</name>
</gene>
<dbReference type="GO" id="GO:0008528">
    <property type="term" value="F:G protein-coupled peptide receptor activity"/>
    <property type="evidence" value="ECO:0007669"/>
    <property type="project" value="TreeGrafter"/>
</dbReference>
<comment type="subcellular location">
    <subcellularLocation>
        <location evidence="1">Membrane</location>
    </subcellularLocation>
</comment>
<dbReference type="STRING" id="407821.A0A087T0C5"/>
<evidence type="ECO:0000256" key="6">
    <source>
        <dbReference type="SAM" id="Phobius"/>
    </source>
</evidence>
<reference evidence="8 9" key="1">
    <citation type="submission" date="2013-11" db="EMBL/GenBank/DDBJ databases">
        <title>Genome sequencing of Stegodyphus mimosarum.</title>
        <authorList>
            <person name="Bechsgaard J."/>
        </authorList>
    </citation>
    <scope>NUCLEOTIDE SEQUENCE [LARGE SCALE GENOMIC DNA]</scope>
</reference>
<dbReference type="PANTHER" id="PTHR24372:SF80">
    <property type="entry name" value="FI21465P1-RELATED"/>
    <property type="match status" value="1"/>
</dbReference>
<feature type="transmembrane region" description="Helical" evidence="6">
    <location>
        <begin position="29"/>
        <end position="53"/>
    </location>
</feature>
<feature type="region of interest" description="Disordered" evidence="5">
    <location>
        <begin position="121"/>
        <end position="152"/>
    </location>
</feature>
<proteinExistence type="predicted"/>